<gene>
    <name evidence="1" type="ORF">ACFFRI_20150</name>
</gene>
<evidence type="ECO:0000313" key="1">
    <source>
        <dbReference type="EMBL" id="MFB9315371.1"/>
    </source>
</evidence>
<organism evidence="1 2">
    <name type="scientific">Nocardioides plantarum</name>
    <dbReference type="NCBI Taxonomy" id="29299"/>
    <lineage>
        <taxon>Bacteria</taxon>
        <taxon>Bacillati</taxon>
        <taxon>Actinomycetota</taxon>
        <taxon>Actinomycetes</taxon>
        <taxon>Propionibacteriales</taxon>
        <taxon>Nocardioidaceae</taxon>
        <taxon>Nocardioides</taxon>
    </lineage>
</organism>
<reference evidence="1 2" key="1">
    <citation type="submission" date="2024-09" db="EMBL/GenBank/DDBJ databases">
        <authorList>
            <person name="Sun Q."/>
            <person name="Mori K."/>
        </authorList>
    </citation>
    <scope>NUCLEOTIDE SEQUENCE [LARGE SCALE GENOMIC DNA]</scope>
    <source>
        <strain evidence="1 2">JCM 9626</strain>
    </source>
</reference>
<keyword evidence="2" id="KW-1185">Reference proteome</keyword>
<sequence>MPLPTLNTPVTDEQVRACINLEHFPEATPGSKGWHEGLFEPWTRSYGYPGGMAVYGSVTVGDSEHHIYYLNDRRQCPIILRRGETPQNYGVDPEA</sequence>
<protein>
    <submittedName>
        <fullName evidence="1">Uncharacterized protein</fullName>
    </submittedName>
</protein>
<accession>A0ABV5KF71</accession>
<dbReference type="EMBL" id="JBHMDG010000034">
    <property type="protein sequence ID" value="MFB9315371.1"/>
    <property type="molecule type" value="Genomic_DNA"/>
</dbReference>
<evidence type="ECO:0000313" key="2">
    <source>
        <dbReference type="Proteomes" id="UP001589750"/>
    </source>
</evidence>
<name>A0ABV5KF71_9ACTN</name>
<comment type="caution">
    <text evidence="1">The sequence shown here is derived from an EMBL/GenBank/DDBJ whole genome shotgun (WGS) entry which is preliminary data.</text>
</comment>
<dbReference type="RefSeq" id="WP_140009296.1">
    <property type="nucleotide sequence ID" value="NZ_JBHMDG010000034.1"/>
</dbReference>
<proteinExistence type="predicted"/>
<dbReference type="Proteomes" id="UP001589750">
    <property type="component" value="Unassembled WGS sequence"/>
</dbReference>